<dbReference type="Proteomes" id="UP000092444">
    <property type="component" value="Unassembled WGS sequence"/>
</dbReference>
<protein>
    <recommendedName>
        <fullName evidence="4">Adhesin domain-containing protein</fullName>
    </recommendedName>
</protein>
<dbReference type="PhylomeDB" id="A0A1B0G0E4"/>
<proteinExistence type="predicted"/>
<feature type="signal peptide" evidence="1">
    <location>
        <begin position="1"/>
        <end position="16"/>
    </location>
</feature>
<name>A0A1B0G0E4_GLOMM</name>
<evidence type="ECO:0000313" key="2">
    <source>
        <dbReference type="EnsemblMetazoa" id="GMOY006710-PA"/>
    </source>
</evidence>
<feature type="chain" id="PRO_5008407776" description="Adhesin domain-containing protein" evidence="1">
    <location>
        <begin position="17"/>
        <end position="385"/>
    </location>
</feature>
<dbReference type="PANTHER" id="PTHR34094:SF1">
    <property type="entry name" value="PROTEIN FAM185A"/>
    <property type="match status" value="1"/>
</dbReference>
<dbReference type="VEuPathDB" id="VectorBase:GMOY006710"/>
<keyword evidence="3" id="KW-1185">Reference proteome</keyword>
<sequence length="385" mass="42903">MAFAELYLLLLRLSEAMIILRQTAPLFRHLTTIKRFYASKKFPPTMNQIHQETLRFVDPQAHIIVLSDIYTKIRSADVHAFPDGNAFISELHGGPVKNCTASMDVKISDDEKQVEVIIKKLAPESDFHCELAVPIRATITVNSQHGASVKNIFGRAVRVKAKRFINVRDVRAECIHLESEGENISCLGLLLGKETVIETKGNGNITLDKLQGECCTCTTVDGSINTNCSYVDFSKFETACGSLFLKNIHKRTEVVVNQKGKLNMLGVHGNLSVHCKGGLMNIQLSELCGDNVIRTENMESAIVNISEIIENNAKIEASIENDVNTINLDDSLQHLTAGLNENKQNFKWNSETPREAILKIYCKNEVTLGKSSWMEMTSLHMMPGK</sequence>
<evidence type="ECO:0008006" key="4">
    <source>
        <dbReference type="Google" id="ProtNLM"/>
    </source>
</evidence>
<evidence type="ECO:0000313" key="3">
    <source>
        <dbReference type="Proteomes" id="UP000092444"/>
    </source>
</evidence>
<accession>A0A1B0G0E4</accession>
<reference evidence="2" key="1">
    <citation type="submission" date="2020-05" db="UniProtKB">
        <authorList>
            <consortium name="EnsemblMetazoa"/>
        </authorList>
    </citation>
    <scope>IDENTIFICATION</scope>
    <source>
        <strain evidence="2">Yale</strain>
    </source>
</reference>
<dbReference type="PANTHER" id="PTHR34094">
    <property type="match status" value="1"/>
</dbReference>
<evidence type="ECO:0000256" key="1">
    <source>
        <dbReference type="SAM" id="SignalP"/>
    </source>
</evidence>
<dbReference type="EMBL" id="CCAG010016559">
    <property type="status" value="NOT_ANNOTATED_CDS"/>
    <property type="molecule type" value="Genomic_DNA"/>
</dbReference>
<organism evidence="2 3">
    <name type="scientific">Glossina morsitans morsitans</name>
    <name type="common">Savannah tsetse fly</name>
    <dbReference type="NCBI Taxonomy" id="37546"/>
    <lineage>
        <taxon>Eukaryota</taxon>
        <taxon>Metazoa</taxon>
        <taxon>Ecdysozoa</taxon>
        <taxon>Arthropoda</taxon>
        <taxon>Hexapoda</taxon>
        <taxon>Insecta</taxon>
        <taxon>Pterygota</taxon>
        <taxon>Neoptera</taxon>
        <taxon>Endopterygota</taxon>
        <taxon>Diptera</taxon>
        <taxon>Brachycera</taxon>
        <taxon>Muscomorpha</taxon>
        <taxon>Hippoboscoidea</taxon>
        <taxon>Glossinidae</taxon>
        <taxon>Glossina</taxon>
    </lineage>
</organism>
<dbReference type="EnsemblMetazoa" id="GMOY006710-RA">
    <property type="protein sequence ID" value="GMOY006710-PA"/>
    <property type="gene ID" value="GMOY006710"/>
</dbReference>
<dbReference type="AlphaFoldDB" id="A0A1B0G0E4"/>
<keyword evidence="1" id="KW-0732">Signal</keyword>
<dbReference type="STRING" id="37546.A0A1B0G0E4"/>